<organism evidence="1 2">
    <name type="scientific">Rhabditophanes sp. KR3021</name>
    <dbReference type="NCBI Taxonomy" id="114890"/>
    <lineage>
        <taxon>Eukaryota</taxon>
        <taxon>Metazoa</taxon>
        <taxon>Ecdysozoa</taxon>
        <taxon>Nematoda</taxon>
        <taxon>Chromadorea</taxon>
        <taxon>Rhabditida</taxon>
        <taxon>Tylenchina</taxon>
        <taxon>Panagrolaimomorpha</taxon>
        <taxon>Strongyloidoidea</taxon>
        <taxon>Alloionematidae</taxon>
        <taxon>Rhabditophanes</taxon>
    </lineage>
</organism>
<proteinExistence type="predicted"/>
<evidence type="ECO:0000313" key="1">
    <source>
        <dbReference type="Proteomes" id="UP000095286"/>
    </source>
</evidence>
<protein>
    <submittedName>
        <fullName evidence="2">C2H2-type domain-containing protein</fullName>
    </submittedName>
</protein>
<dbReference type="WBParaSite" id="RSKR_0000129400.1">
    <property type="protein sequence ID" value="RSKR_0000129400.1"/>
    <property type="gene ID" value="RSKR_0000129400"/>
</dbReference>
<accession>A0AC35TJJ0</accession>
<sequence>MDKLTKDKDEEELFKRYASIIERSLIAATKGSTNLSAGSVSDRILNLFTFHPIKKMGHYFMQYILNNYVKDKIEKPARLIFAEIYSKTPTEFQCLECKRYFSGQSCLNNHLKHRSCKGLFKAAEEKNLRSASDIKEELYEKNQPISHLKFCDVYLFANLDITEAELNDPKLARKYILYVGESVDIKGHMGGHMIYYNRNVKWEFLFDDKERAVHKVFAADKEMLVLKKTYASEDHAMNIRDILIDYCSDNATNCDSGKSTYYWSRKCLQKRRIR</sequence>
<evidence type="ECO:0000313" key="2">
    <source>
        <dbReference type="WBParaSite" id="RSKR_0000129400.1"/>
    </source>
</evidence>
<name>A0AC35TJJ0_9BILA</name>
<dbReference type="Proteomes" id="UP000095286">
    <property type="component" value="Unplaced"/>
</dbReference>
<reference evidence="2" key="1">
    <citation type="submission" date="2016-11" db="UniProtKB">
        <authorList>
            <consortium name="WormBaseParasite"/>
        </authorList>
    </citation>
    <scope>IDENTIFICATION</scope>
    <source>
        <strain evidence="2">KR3021</strain>
    </source>
</reference>